<organism evidence="1 2">
    <name type="scientific">Dallia pectoralis</name>
    <name type="common">Alaska blackfish</name>
    <dbReference type="NCBI Taxonomy" id="75939"/>
    <lineage>
        <taxon>Eukaryota</taxon>
        <taxon>Metazoa</taxon>
        <taxon>Chordata</taxon>
        <taxon>Craniata</taxon>
        <taxon>Vertebrata</taxon>
        <taxon>Euteleostomi</taxon>
        <taxon>Actinopterygii</taxon>
        <taxon>Neopterygii</taxon>
        <taxon>Teleostei</taxon>
        <taxon>Protacanthopterygii</taxon>
        <taxon>Esociformes</taxon>
        <taxon>Umbridae</taxon>
        <taxon>Dallia</taxon>
    </lineage>
</organism>
<proteinExistence type="predicted"/>
<reference evidence="1" key="1">
    <citation type="submission" date="2021-05" db="EMBL/GenBank/DDBJ databases">
        <authorList>
            <person name="Pan Q."/>
            <person name="Jouanno E."/>
            <person name="Zahm M."/>
            <person name="Klopp C."/>
            <person name="Cabau C."/>
            <person name="Louis A."/>
            <person name="Berthelot C."/>
            <person name="Parey E."/>
            <person name="Roest Crollius H."/>
            <person name="Montfort J."/>
            <person name="Robinson-Rechavi M."/>
            <person name="Bouchez O."/>
            <person name="Lampietro C."/>
            <person name="Lopez Roques C."/>
            <person name="Donnadieu C."/>
            <person name="Postlethwait J."/>
            <person name="Bobe J."/>
            <person name="Dillon D."/>
            <person name="Chandos A."/>
            <person name="von Hippel F."/>
            <person name="Guiguen Y."/>
        </authorList>
    </citation>
    <scope>NUCLEOTIDE SEQUENCE</scope>
    <source>
        <strain evidence="1">YG-Jan2019</strain>
    </source>
</reference>
<dbReference type="Proteomes" id="UP001157502">
    <property type="component" value="Chromosome 29"/>
</dbReference>
<evidence type="ECO:0000313" key="2">
    <source>
        <dbReference type="Proteomes" id="UP001157502"/>
    </source>
</evidence>
<gene>
    <name evidence="1" type="ORF">DPEC_G00309960</name>
</gene>
<protein>
    <submittedName>
        <fullName evidence="1">Uncharacterized protein</fullName>
    </submittedName>
</protein>
<accession>A0ACC2FF65</accession>
<comment type="caution">
    <text evidence="1">The sequence shown here is derived from an EMBL/GenBank/DDBJ whole genome shotgun (WGS) entry which is preliminary data.</text>
</comment>
<keyword evidence="2" id="KW-1185">Reference proteome</keyword>
<name>A0ACC2FF65_DALPE</name>
<evidence type="ECO:0000313" key="1">
    <source>
        <dbReference type="EMBL" id="KAJ7989967.1"/>
    </source>
</evidence>
<sequence length="677" mass="74399">MDSVQARKPKRPHYIPRPPGKPYNYQCFQCPFTCNEKSHLFNHMKYNLCKNSISLVSQKSSHVVRQSKASAPAAAGELSPSNLKENSLPHSLEQVSKVSPECNRKVGKKDEEEKEEGERKERGSPVGKDVPGVKKQETSERKEDEPLRNSSAFSPVAPNRETPEGGRKSPVHRSEERPQTPPVPSLHSPAFAWGPMASTSLPLKSLSAHMVPEYTHYLFQDRHPALHPLYQPYFIPGTHHLPGPNVPPFQPSFLDHPQRLLIPQPLNPSHPSIISSYPYRYGPPLAYGPYRPPEHPLHNPVPGAKYLSLDMYSAGPSLGMRPREYDVYPHPRLQRETHSRPTEEETGKGEQSGYKPTRLSPMAGSSAAGSPDRPSPPHPFQQKDSSEALRYTVLGETWRGAGIQSAAELASQPIGDAEKETSQSFLMQADTLPHKAGSTANDAAPSTSDSDGCDDSSSERGEDNNAAESDDEPAPLNLSKRDQETSNAHTSRASFADPEEDLPLNLSLKATPGSPEHCSKMATPKREFLRAQPGSICSKMPASGGHDRDCSSTDPDQTNKEPSDQQRQTAALALCQLAGSTSSGNSLSVRLTPTDSGSRCPRSTNIEGEKARDTKLGDTEEVKPIDQDQAEERSSTRWVRRKTMGGTRKTVPRTPSKRAREAQKTGGKAQRKRTRCM</sequence>
<dbReference type="EMBL" id="CM055756">
    <property type="protein sequence ID" value="KAJ7989967.1"/>
    <property type="molecule type" value="Genomic_DNA"/>
</dbReference>